<keyword evidence="2" id="KW-0812">Transmembrane</keyword>
<name>A0A847ET09_9BACT</name>
<dbReference type="Gene3D" id="2.40.260.10">
    <property type="entry name" value="Sortase"/>
    <property type="match status" value="1"/>
</dbReference>
<comment type="caution">
    <text evidence="3">The sequence shown here is derived from an EMBL/GenBank/DDBJ whole genome shotgun (WGS) entry which is preliminary data.</text>
</comment>
<dbReference type="Pfam" id="PF04203">
    <property type="entry name" value="Sortase"/>
    <property type="match status" value="1"/>
</dbReference>
<dbReference type="InterPro" id="IPR023365">
    <property type="entry name" value="Sortase_dom-sf"/>
</dbReference>
<sequence>MSEEKSKKSIAGYLRIIGILLLLLGILIVVYTFQPLIFSYIDYKLTPEPEKEIEVELIKGDQEITTDIKKDTEVVFVDNQFGLYIPKIQANSKVVKNIDPYDFDAYSNALISGVAHAKGSSVPSEPGNVFLFAHSAVNFYERRKYNVYFYLLGELEKDDPILVSYQGEIYKYKVLEFKVIKPEEIQYMGQYMQEDTLTLMTCWPAGSNTKRAIVTAIRDTE</sequence>
<dbReference type="EMBL" id="JAAZAL010000048">
    <property type="protein sequence ID" value="NLE30911.1"/>
    <property type="molecule type" value="Genomic_DNA"/>
</dbReference>
<dbReference type="AlphaFoldDB" id="A0A847ET09"/>
<evidence type="ECO:0000256" key="1">
    <source>
        <dbReference type="ARBA" id="ARBA00022801"/>
    </source>
</evidence>
<dbReference type="InterPro" id="IPR005754">
    <property type="entry name" value="Sortase"/>
</dbReference>
<evidence type="ECO:0000313" key="3">
    <source>
        <dbReference type="EMBL" id="NLE30911.1"/>
    </source>
</evidence>
<keyword evidence="2" id="KW-0472">Membrane</keyword>
<protein>
    <submittedName>
        <fullName evidence="3">Sortase</fullName>
    </submittedName>
</protein>
<dbReference type="SUPFAM" id="SSF63817">
    <property type="entry name" value="Sortase"/>
    <property type="match status" value="1"/>
</dbReference>
<keyword evidence="1" id="KW-0378">Hydrolase</keyword>
<dbReference type="GO" id="GO:0016787">
    <property type="term" value="F:hydrolase activity"/>
    <property type="evidence" value="ECO:0007669"/>
    <property type="project" value="UniProtKB-KW"/>
</dbReference>
<dbReference type="NCBIfam" id="TIGR01076">
    <property type="entry name" value="sortase_fam"/>
    <property type="match status" value="1"/>
</dbReference>
<gene>
    <name evidence="3" type="ORF">GX618_01385</name>
</gene>
<feature type="transmembrane region" description="Helical" evidence="2">
    <location>
        <begin position="12"/>
        <end position="33"/>
    </location>
</feature>
<reference evidence="3 4" key="1">
    <citation type="journal article" date="2020" name="Biotechnol. Biofuels">
        <title>New insights from the biogas microbiome by comprehensive genome-resolved metagenomics of nearly 1600 species originating from multiple anaerobic digesters.</title>
        <authorList>
            <person name="Campanaro S."/>
            <person name="Treu L."/>
            <person name="Rodriguez-R L.M."/>
            <person name="Kovalovszki A."/>
            <person name="Ziels R.M."/>
            <person name="Maus I."/>
            <person name="Zhu X."/>
            <person name="Kougias P.G."/>
            <person name="Basile A."/>
            <person name="Luo G."/>
            <person name="Schluter A."/>
            <person name="Konstantinidis K.T."/>
            <person name="Angelidaki I."/>
        </authorList>
    </citation>
    <scope>NUCLEOTIDE SEQUENCE [LARGE SCALE GENOMIC DNA]</scope>
    <source>
        <strain evidence="3">AS06rmzACSIP_421</strain>
    </source>
</reference>
<evidence type="ECO:0000313" key="4">
    <source>
        <dbReference type="Proteomes" id="UP000554004"/>
    </source>
</evidence>
<dbReference type="Proteomes" id="UP000554004">
    <property type="component" value="Unassembled WGS sequence"/>
</dbReference>
<organism evidence="3 4">
    <name type="scientific">Candidatus Dojkabacteria bacterium</name>
    <dbReference type="NCBI Taxonomy" id="2099670"/>
    <lineage>
        <taxon>Bacteria</taxon>
        <taxon>Candidatus Dojkabacteria</taxon>
    </lineage>
</organism>
<keyword evidence="2" id="KW-1133">Transmembrane helix</keyword>
<evidence type="ECO:0000256" key="2">
    <source>
        <dbReference type="SAM" id="Phobius"/>
    </source>
</evidence>
<proteinExistence type="predicted"/>
<accession>A0A847ET09</accession>